<gene>
    <name evidence="6" type="ORF">AMEX_G24925</name>
</gene>
<dbReference type="GO" id="GO:0003847">
    <property type="term" value="F:1-alkyl-2-acetylglycerophosphocholine esterase activity"/>
    <property type="evidence" value="ECO:0007669"/>
    <property type="project" value="UniProtKB-EC"/>
</dbReference>
<dbReference type="Proteomes" id="UP000752171">
    <property type="component" value="Unassembled WGS sequence"/>
</dbReference>
<evidence type="ECO:0000259" key="5">
    <source>
        <dbReference type="Pfam" id="PF13472"/>
    </source>
</evidence>
<accession>A0A8T2KWI8</accession>
<comment type="catalytic activity">
    <reaction evidence="2">
        <text>1-O-hexadecyl-2-acetyl-sn-glycero-3-phosphocholine + H2O = 1-O-hexadecyl-sn-glycero-3-phosphocholine + acetate + H(+)</text>
        <dbReference type="Rhea" id="RHEA:40479"/>
        <dbReference type="ChEBI" id="CHEBI:15377"/>
        <dbReference type="ChEBI" id="CHEBI:15378"/>
        <dbReference type="ChEBI" id="CHEBI:30089"/>
        <dbReference type="ChEBI" id="CHEBI:44811"/>
        <dbReference type="ChEBI" id="CHEBI:64496"/>
    </reaction>
    <physiologicalReaction direction="left-to-right" evidence="2">
        <dbReference type="Rhea" id="RHEA:40480"/>
    </physiologicalReaction>
</comment>
<reference evidence="6 7" key="1">
    <citation type="submission" date="2021-07" db="EMBL/GenBank/DDBJ databases">
        <authorList>
            <person name="Imarazene B."/>
            <person name="Zahm M."/>
            <person name="Klopp C."/>
            <person name="Cabau C."/>
            <person name="Beille S."/>
            <person name="Jouanno E."/>
            <person name="Castinel A."/>
            <person name="Lluch J."/>
            <person name="Gil L."/>
            <person name="Kuchtly C."/>
            <person name="Lopez Roques C."/>
            <person name="Donnadieu C."/>
            <person name="Parrinello H."/>
            <person name="Journot L."/>
            <person name="Du K."/>
            <person name="Schartl M."/>
            <person name="Retaux S."/>
            <person name="Guiguen Y."/>
        </authorList>
    </citation>
    <scope>NUCLEOTIDE SEQUENCE [LARGE SCALE GENOMIC DNA]</scope>
    <source>
        <strain evidence="6">Pach_M1</strain>
        <tissue evidence="6">Testis</tissue>
    </source>
</reference>
<dbReference type="Gene3D" id="3.40.50.1110">
    <property type="entry name" value="SGNH hydrolase"/>
    <property type="match status" value="1"/>
</dbReference>
<organism evidence="6 7">
    <name type="scientific">Astyanax mexicanus</name>
    <name type="common">Blind cave fish</name>
    <name type="synonym">Astyanax fasciatus mexicanus</name>
    <dbReference type="NCBI Taxonomy" id="7994"/>
    <lineage>
        <taxon>Eukaryota</taxon>
        <taxon>Metazoa</taxon>
        <taxon>Chordata</taxon>
        <taxon>Craniata</taxon>
        <taxon>Vertebrata</taxon>
        <taxon>Euteleostomi</taxon>
        <taxon>Actinopterygii</taxon>
        <taxon>Neopterygii</taxon>
        <taxon>Teleostei</taxon>
        <taxon>Ostariophysi</taxon>
        <taxon>Characiformes</taxon>
        <taxon>Characoidei</taxon>
        <taxon>Acestrorhamphidae</taxon>
        <taxon>Acestrorhamphinae</taxon>
        <taxon>Astyanax</taxon>
    </lineage>
</organism>
<proteinExistence type="predicted"/>
<evidence type="ECO:0000256" key="1">
    <source>
        <dbReference type="ARBA" id="ARBA00013201"/>
    </source>
</evidence>
<dbReference type="InterPro" id="IPR013830">
    <property type="entry name" value="SGNH_hydro"/>
</dbReference>
<evidence type="ECO:0000256" key="4">
    <source>
        <dbReference type="ARBA" id="ARBA00048078"/>
    </source>
</evidence>
<comment type="catalytic activity">
    <reaction evidence="4">
        <text>a 1-O-alkyl-2-acetyl-sn-glycero-3-phosphocholine + H2O = a 1-O-alkyl-sn-glycero-3-phosphocholine + acetate + H(+)</text>
        <dbReference type="Rhea" id="RHEA:17777"/>
        <dbReference type="ChEBI" id="CHEBI:15377"/>
        <dbReference type="ChEBI" id="CHEBI:15378"/>
        <dbReference type="ChEBI" id="CHEBI:30089"/>
        <dbReference type="ChEBI" id="CHEBI:30909"/>
        <dbReference type="ChEBI" id="CHEBI:36707"/>
        <dbReference type="EC" id="3.1.1.47"/>
    </reaction>
    <physiologicalReaction direction="left-to-right" evidence="4">
        <dbReference type="Rhea" id="RHEA:17778"/>
    </physiologicalReaction>
</comment>
<dbReference type="SUPFAM" id="SSF52266">
    <property type="entry name" value="SGNH hydrolase"/>
    <property type="match status" value="1"/>
</dbReference>
<dbReference type="EC" id="3.1.1.47" evidence="1"/>
<feature type="domain" description="SGNH hydrolase-type esterase" evidence="5">
    <location>
        <begin position="55"/>
        <end position="176"/>
    </location>
</feature>
<protein>
    <recommendedName>
        <fullName evidence="1">1-alkyl-2-acetylglycerophosphocholine esterase</fullName>
        <ecNumber evidence="1">3.1.1.47</ecNumber>
    </recommendedName>
</protein>
<comment type="catalytic activity">
    <reaction evidence="3">
        <text>1-O-hexadecyl-2-acetyl-sn-glycero-3-phosphate + H2O = 1-O-hexadecyl-sn-glycero-3-phosphate + acetate + H(+)</text>
        <dbReference type="Rhea" id="RHEA:41704"/>
        <dbReference type="ChEBI" id="CHEBI:15377"/>
        <dbReference type="ChEBI" id="CHEBI:15378"/>
        <dbReference type="ChEBI" id="CHEBI:30089"/>
        <dbReference type="ChEBI" id="CHEBI:77580"/>
        <dbReference type="ChEBI" id="CHEBI:78385"/>
    </reaction>
    <physiologicalReaction direction="left-to-right" evidence="3">
        <dbReference type="Rhea" id="RHEA:41705"/>
    </physiologicalReaction>
</comment>
<dbReference type="EMBL" id="JAICCE010000022">
    <property type="protein sequence ID" value="KAG9261396.1"/>
    <property type="molecule type" value="Genomic_DNA"/>
</dbReference>
<sequence length="207" mass="24048">MRDLVVSTFGKKEFAVRKGLNVCFLTDSMCRGIDQHFTNAYCWVHPGTTLVRSAHQHLHHLKRISGDTLVIIHIGTNDVASGVSADTILQRMADMVDRISSFFKDKLYFAVSAVLPRFVDDKKTKHTVKRCNILLERWCGERENMVFLQTWKAFVFRRDIRAGLFSADGLHLNRQGKLRLFDYFKHFLWNFCQFIVYVPSTKNKVIC</sequence>
<evidence type="ECO:0000256" key="3">
    <source>
        <dbReference type="ARBA" id="ARBA00035804"/>
    </source>
</evidence>
<dbReference type="AlphaFoldDB" id="A0A8T2KWI8"/>
<name>A0A8T2KWI8_ASTMX</name>
<dbReference type="Pfam" id="PF13472">
    <property type="entry name" value="Lipase_GDSL_2"/>
    <property type="match status" value="1"/>
</dbReference>
<dbReference type="InterPro" id="IPR036514">
    <property type="entry name" value="SGNH_hydro_sf"/>
</dbReference>
<evidence type="ECO:0000256" key="2">
    <source>
        <dbReference type="ARBA" id="ARBA00023721"/>
    </source>
</evidence>
<evidence type="ECO:0000313" key="6">
    <source>
        <dbReference type="EMBL" id="KAG9261396.1"/>
    </source>
</evidence>
<evidence type="ECO:0000313" key="7">
    <source>
        <dbReference type="Proteomes" id="UP000752171"/>
    </source>
</evidence>
<comment type="caution">
    <text evidence="6">The sequence shown here is derived from an EMBL/GenBank/DDBJ whole genome shotgun (WGS) entry which is preliminary data.</text>
</comment>